<evidence type="ECO:0000313" key="2">
    <source>
        <dbReference type="EMBL" id="KAK8090384.1"/>
    </source>
</evidence>
<feature type="compositionally biased region" description="Low complexity" evidence="1">
    <location>
        <begin position="63"/>
        <end position="76"/>
    </location>
</feature>
<gene>
    <name evidence="2" type="ORF">PG997_005345</name>
</gene>
<dbReference type="RefSeq" id="XP_066673278.1">
    <property type="nucleotide sequence ID" value="XM_066809660.1"/>
</dbReference>
<dbReference type="Proteomes" id="UP001433268">
    <property type="component" value="Unassembled WGS sequence"/>
</dbReference>
<organism evidence="2 3">
    <name type="scientific">Apiospora hydei</name>
    <dbReference type="NCBI Taxonomy" id="1337664"/>
    <lineage>
        <taxon>Eukaryota</taxon>
        <taxon>Fungi</taxon>
        <taxon>Dikarya</taxon>
        <taxon>Ascomycota</taxon>
        <taxon>Pezizomycotina</taxon>
        <taxon>Sordariomycetes</taxon>
        <taxon>Xylariomycetidae</taxon>
        <taxon>Amphisphaeriales</taxon>
        <taxon>Apiosporaceae</taxon>
        <taxon>Apiospora</taxon>
    </lineage>
</organism>
<reference evidence="2 3" key="1">
    <citation type="submission" date="2023-01" db="EMBL/GenBank/DDBJ databases">
        <title>Analysis of 21 Apiospora genomes using comparative genomics revels a genus with tremendous synthesis potential of carbohydrate active enzymes and secondary metabolites.</title>
        <authorList>
            <person name="Sorensen T."/>
        </authorList>
    </citation>
    <scope>NUCLEOTIDE SEQUENCE [LARGE SCALE GENOMIC DNA]</scope>
    <source>
        <strain evidence="2 3">CBS 114990</strain>
    </source>
</reference>
<name>A0ABR1X4Q4_9PEZI</name>
<feature type="region of interest" description="Disordered" evidence="1">
    <location>
        <begin position="1"/>
        <end position="91"/>
    </location>
</feature>
<sequence>MSDEDTSGGEGPSGQPADKKRPRDSPVKTEDSAKKPKTSFGPAWSPSLPPTPRPSFGSPALMGTTTSFPFGTGTNFPQPNASLQVNPETPGTASQTLIQVDAQQWEKTNSDVRDLIKEVSELKKRLDESEKPASSNKTARTPTYPHKNLIYAENYLAWLQKLDLRPPEGIINWKKGIVAFTAAKLVDFGHLELVLVTQSCLRSPPRVRAHQDIGWSAARDLDFFQEVYHNTIVELTTTGHDPIPPNLPKYPLPLGEIFEKRYDLNNEFETTETSNLEL</sequence>
<feature type="compositionally biased region" description="Polar residues" evidence="1">
    <location>
        <begin position="77"/>
        <end position="91"/>
    </location>
</feature>
<protein>
    <submittedName>
        <fullName evidence="2">Uncharacterized protein</fullName>
    </submittedName>
</protein>
<dbReference type="EMBL" id="JAQQWN010000004">
    <property type="protein sequence ID" value="KAK8090384.1"/>
    <property type="molecule type" value="Genomic_DNA"/>
</dbReference>
<proteinExistence type="predicted"/>
<feature type="region of interest" description="Disordered" evidence="1">
    <location>
        <begin position="123"/>
        <end position="143"/>
    </location>
</feature>
<comment type="caution">
    <text evidence="2">The sequence shown here is derived from an EMBL/GenBank/DDBJ whole genome shotgun (WGS) entry which is preliminary data.</text>
</comment>
<accession>A0ABR1X4Q4</accession>
<keyword evidence="3" id="KW-1185">Reference proteome</keyword>
<evidence type="ECO:0000256" key="1">
    <source>
        <dbReference type="SAM" id="MobiDB-lite"/>
    </source>
</evidence>
<feature type="compositionally biased region" description="Basic and acidic residues" evidence="1">
    <location>
        <begin position="17"/>
        <end position="34"/>
    </location>
</feature>
<dbReference type="GeneID" id="92042720"/>
<feature type="compositionally biased region" description="Polar residues" evidence="1">
    <location>
        <begin position="132"/>
        <end position="141"/>
    </location>
</feature>
<evidence type="ECO:0000313" key="3">
    <source>
        <dbReference type="Proteomes" id="UP001433268"/>
    </source>
</evidence>